<evidence type="ECO:0000256" key="6">
    <source>
        <dbReference type="SAM" id="MobiDB-lite"/>
    </source>
</evidence>
<dbReference type="AlphaFoldDB" id="A0A812J0N8"/>
<name>A0A812J0N8_9DINO</name>
<feature type="domain" description="TauD/TfdA-like" evidence="7">
    <location>
        <begin position="33"/>
        <end position="342"/>
    </location>
</feature>
<accession>A0A812J0N8</accession>
<feature type="region of interest" description="Disordered" evidence="6">
    <location>
        <begin position="123"/>
        <end position="151"/>
    </location>
</feature>
<keyword evidence="2" id="KW-0479">Metal-binding</keyword>
<dbReference type="Gene3D" id="3.60.130.10">
    <property type="entry name" value="Clavaminate synthase-like"/>
    <property type="match status" value="1"/>
</dbReference>
<organism evidence="8 9">
    <name type="scientific">Symbiodinium natans</name>
    <dbReference type="NCBI Taxonomy" id="878477"/>
    <lineage>
        <taxon>Eukaryota</taxon>
        <taxon>Sar</taxon>
        <taxon>Alveolata</taxon>
        <taxon>Dinophyceae</taxon>
        <taxon>Suessiales</taxon>
        <taxon>Symbiodiniaceae</taxon>
        <taxon>Symbiodinium</taxon>
    </lineage>
</organism>
<evidence type="ECO:0000256" key="1">
    <source>
        <dbReference type="ARBA" id="ARBA00005896"/>
    </source>
</evidence>
<dbReference type="Proteomes" id="UP000604046">
    <property type="component" value="Unassembled WGS sequence"/>
</dbReference>
<dbReference type="PANTHER" id="PTHR43779:SF3">
    <property type="entry name" value="(3R)-3-[(CARBOXYMETHYL)AMINO]FATTY ACID OXYGENASE_DECARBOXYLASE"/>
    <property type="match status" value="1"/>
</dbReference>
<dbReference type="GO" id="GO:0046872">
    <property type="term" value="F:metal ion binding"/>
    <property type="evidence" value="ECO:0007669"/>
    <property type="project" value="UniProtKB-KW"/>
</dbReference>
<dbReference type="GO" id="GO:0051213">
    <property type="term" value="F:dioxygenase activity"/>
    <property type="evidence" value="ECO:0007669"/>
    <property type="project" value="UniProtKB-KW"/>
</dbReference>
<evidence type="ECO:0000256" key="2">
    <source>
        <dbReference type="ARBA" id="ARBA00022723"/>
    </source>
</evidence>
<comment type="similarity">
    <text evidence="1">Belongs to the TfdA dioxygenase family.</text>
</comment>
<dbReference type="OrthoDB" id="5818554at2759"/>
<dbReference type="InterPro" id="IPR042098">
    <property type="entry name" value="TauD-like_sf"/>
</dbReference>
<dbReference type="InterPro" id="IPR051178">
    <property type="entry name" value="TfdA_dioxygenase"/>
</dbReference>
<keyword evidence="5" id="KW-0408">Iron</keyword>
<dbReference type="EMBL" id="CAJNDS010000347">
    <property type="protein sequence ID" value="CAE7195636.1"/>
    <property type="molecule type" value="Genomic_DNA"/>
</dbReference>
<evidence type="ECO:0000313" key="9">
    <source>
        <dbReference type="Proteomes" id="UP000604046"/>
    </source>
</evidence>
<keyword evidence="9" id="KW-1185">Reference proteome</keyword>
<dbReference type="Pfam" id="PF02668">
    <property type="entry name" value="TauD"/>
    <property type="match status" value="1"/>
</dbReference>
<reference evidence="8" key="1">
    <citation type="submission" date="2021-02" db="EMBL/GenBank/DDBJ databases">
        <authorList>
            <person name="Dougan E. K."/>
            <person name="Rhodes N."/>
            <person name="Thang M."/>
            <person name="Chan C."/>
        </authorList>
    </citation>
    <scope>NUCLEOTIDE SEQUENCE</scope>
</reference>
<proteinExistence type="inferred from homology"/>
<sequence>MWVVRGLKPTLPSGLWGASRGVAALACLAEERLSENFGALIHVPNTSLPALRCPDVGRELRGKWLERRLLVIRGLQDMTPDDLVTISSHFGPLGPVPAGRAHASLGPGASVLRIGNVRDAAGNLISQPSSSKDEVLGRDGSSQYRPHDRLPVWHTDGTFKETPEAGTALFCRQAPPRGGATCFADAVAAWEALPPEQQQRLETLDCICSLAHHDAKIRKRNPDYPMLKDEERCKNPPRRVPLCLEHPETHRRAIYGINSSTCCIVEKGQDMCPTKLRHYEESGDEDESVAILRDLLVHATAPDFTISWQWQPGDFAICDTRSTMHCATSYDQRFTREMWRTTIMPGLFAS</sequence>
<dbReference type="InterPro" id="IPR003819">
    <property type="entry name" value="TauD/TfdA-like"/>
</dbReference>
<evidence type="ECO:0000256" key="3">
    <source>
        <dbReference type="ARBA" id="ARBA00022964"/>
    </source>
</evidence>
<keyword evidence="4" id="KW-0560">Oxidoreductase</keyword>
<protein>
    <submittedName>
        <fullName evidence="8">TauD protein</fullName>
    </submittedName>
</protein>
<evidence type="ECO:0000313" key="8">
    <source>
        <dbReference type="EMBL" id="CAE7195636.1"/>
    </source>
</evidence>
<comment type="caution">
    <text evidence="8">The sequence shown here is derived from an EMBL/GenBank/DDBJ whole genome shotgun (WGS) entry which is preliminary data.</text>
</comment>
<keyword evidence="3" id="KW-0223">Dioxygenase</keyword>
<dbReference type="PANTHER" id="PTHR43779">
    <property type="entry name" value="DIOXYGENASE RV0097-RELATED"/>
    <property type="match status" value="1"/>
</dbReference>
<evidence type="ECO:0000259" key="7">
    <source>
        <dbReference type="Pfam" id="PF02668"/>
    </source>
</evidence>
<evidence type="ECO:0000256" key="5">
    <source>
        <dbReference type="ARBA" id="ARBA00023004"/>
    </source>
</evidence>
<evidence type="ECO:0000256" key="4">
    <source>
        <dbReference type="ARBA" id="ARBA00023002"/>
    </source>
</evidence>
<gene>
    <name evidence="8" type="primary">tauD</name>
    <name evidence="8" type="ORF">SNAT2548_LOCUS5420</name>
</gene>
<dbReference type="SUPFAM" id="SSF51197">
    <property type="entry name" value="Clavaminate synthase-like"/>
    <property type="match status" value="1"/>
</dbReference>